<dbReference type="Proteomes" id="UP001153365">
    <property type="component" value="Unassembled WGS sequence"/>
</dbReference>
<dbReference type="EMBL" id="CALTRL010001465">
    <property type="protein sequence ID" value="CAH7672616.1"/>
    <property type="molecule type" value="Genomic_DNA"/>
</dbReference>
<protein>
    <submittedName>
        <fullName evidence="1">Uncharacterized protein</fullName>
    </submittedName>
</protein>
<sequence>MRGMPETWPPPLMYPNFSLGRLKDLYLKLRPDYDGRFTVPVLFDTKQREIVNNESGEIIRMFNGSFDALLDEAQRKIDLYPENLRRPIDEANSWIYDQISNGDENLVPLFEGLDRVEKMLNGKDYLIGE</sequence>
<evidence type="ECO:0000313" key="1">
    <source>
        <dbReference type="EMBL" id="CAH7672616.1"/>
    </source>
</evidence>
<keyword evidence="2" id="KW-1185">Reference proteome</keyword>
<dbReference type="PANTHER" id="PTHR32419">
    <property type="entry name" value="GLUTATHIONYL-HYDROQUINONE REDUCTASE"/>
    <property type="match status" value="1"/>
</dbReference>
<reference evidence="1" key="1">
    <citation type="submission" date="2022-06" db="EMBL/GenBank/DDBJ databases">
        <authorList>
            <consortium name="SYNGENTA / RWTH Aachen University"/>
        </authorList>
    </citation>
    <scope>NUCLEOTIDE SEQUENCE</scope>
</reference>
<accession>A0AAV0AT88</accession>
<name>A0AAV0AT88_PHAPC</name>
<gene>
    <name evidence="1" type="ORF">PPACK8108_LOCUS7430</name>
</gene>
<dbReference type="PANTHER" id="PTHR32419:SF6">
    <property type="entry name" value="GLUTATHIONE S-TRANSFERASE OMEGA-LIKE 1-RELATED"/>
    <property type="match status" value="1"/>
</dbReference>
<evidence type="ECO:0000313" key="2">
    <source>
        <dbReference type="Proteomes" id="UP001153365"/>
    </source>
</evidence>
<dbReference type="GO" id="GO:0004364">
    <property type="term" value="F:glutathione transferase activity"/>
    <property type="evidence" value="ECO:0007669"/>
    <property type="project" value="InterPro"/>
</dbReference>
<organism evidence="1 2">
    <name type="scientific">Phakopsora pachyrhizi</name>
    <name type="common">Asian soybean rust disease fungus</name>
    <dbReference type="NCBI Taxonomy" id="170000"/>
    <lineage>
        <taxon>Eukaryota</taxon>
        <taxon>Fungi</taxon>
        <taxon>Dikarya</taxon>
        <taxon>Basidiomycota</taxon>
        <taxon>Pucciniomycotina</taxon>
        <taxon>Pucciniomycetes</taxon>
        <taxon>Pucciniales</taxon>
        <taxon>Phakopsoraceae</taxon>
        <taxon>Phakopsora</taxon>
    </lineage>
</organism>
<proteinExistence type="predicted"/>
<dbReference type="InterPro" id="IPR016639">
    <property type="entry name" value="GST_Omega/GSH"/>
</dbReference>
<dbReference type="Gene3D" id="3.40.30.10">
    <property type="entry name" value="Glutaredoxin"/>
    <property type="match status" value="1"/>
</dbReference>
<dbReference type="AlphaFoldDB" id="A0AAV0AT88"/>
<dbReference type="GO" id="GO:0005737">
    <property type="term" value="C:cytoplasm"/>
    <property type="evidence" value="ECO:0007669"/>
    <property type="project" value="TreeGrafter"/>
</dbReference>
<comment type="caution">
    <text evidence="1">The sequence shown here is derived from an EMBL/GenBank/DDBJ whole genome shotgun (WGS) entry which is preliminary data.</text>
</comment>
<dbReference type="Gene3D" id="1.20.1050.10">
    <property type="match status" value="1"/>
</dbReference>